<gene>
    <name evidence="1" type="ORF">V6N11_048487</name>
</gene>
<organism evidence="1 2">
    <name type="scientific">Hibiscus sabdariffa</name>
    <name type="common">roselle</name>
    <dbReference type="NCBI Taxonomy" id="183260"/>
    <lineage>
        <taxon>Eukaryota</taxon>
        <taxon>Viridiplantae</taxon>
        <taxon>Streptophyta</taxon>
        <taxon>Embryophyta</taxon>
        <taxon>Tracheophyta</taxon>
        <taxon>Spermatophyta</taxon>
        <taxon>Magnoliopsida</taxon>
        <taxon>eudicotyledons</taxon>
        <taxon>Gunneridae</taxon>
        <taxon>Pentapetalae</taxon>
        <taxon>rosids</taxon>
        <taxon>malvids</taxon>
        <taxon>Malvales</taxon>
        <taxon>Malvaceae</taxon>
        <taxon>Malvoideae</taxon>
        <taxon>Hibiscus</taxon>
    </lineage>
</organism>
<sequence>MFGAMIRQLWRNRNCVVFDQVSEVRVSVLLCSVSLAQLMGSAFGGISAPSLRTGRMRQESVESNSADAIRLICDGCTMSPLVMLHIAE</sequence>
<dbReference type="Proteomes" id="UP001396334">
    <property type="component" value="Unassembled WGS sequence"/>
</dbReference>
<evidence type="ECO:0000313" key="1">
    <source>
        <dbReference type="EMBL" id="KAK8992405.1"/>
    </source>
</evidence>
<comment type="caution">
    <text evidence="1">The sequence shown here is derived from an EMBL/GenBank/DDBJ whole genome shotgun (WGS) entry which is preliminary data.</text>
</comment>
<evidence type="ECO:0000313" key="2">
    <source>
        <dbReference type="Proteomes" id="UP001396334"/>
    </source>
</evidence>
<reference evidence="1 2" key="1">
    <citation type="journal article" date="2024" name="G3 (Bethesda)">
        <title>Genome assembly of Hibiscus sabdariffa L. provides insights into metabolisms of medicinal natural products.</title>
        <authorList>
            <person name="Kim T."/>
        </authorList>
    </citation>
    <scope>NUCLEOTIDE SEQUENCE [LARGE SCALE GENOMIC DNA]</scope>
    <source>
        <strain evidence="1">TK-2024</strain>
        <tissue evidence="1">Old leaves</tissue>
    </source>
</reference>
<keyword evidence="2" id="KW-1185">Reference proteome</keyword>
<dbReference type="EMBL" id="JBBPBN010000050">
    <property type="protein sequence ID" value="KAK8992405.1"/>
    <property type="molecule type" value="Genomic_DNA"/>
</dbReference>
<protein>
    <recommendedName>
        <fullName evidence="3">Secreted protein</fullName>
    </recommendedName>
</protein>
<evidence type="ECO:0008006" key="3">
    <source>
        <dbReference type="Google" id="ProtNLM"/>
    </source>
</evidence>
<proteinExistence type="predicted"/>
<accession>A0ABR2PVC4</accession>
<name>A0ABR2PVC4_9ROSI</name>